<evidence type="ECO:0000256" key="1">
    <source>
        <dbReference type="SAM" id="Phobius"/>
    </source>
</evidence>
<dbReference type="InterPro" id="IPR052794">
    <property type="entry name" value="Mito_Ser_Protease_LACTB"/>
</dbReference>
<organism evidence="3">
    <name type="scientific">Menopon gallinae</name>
    <name type="common">poultry shaft louse</name>
    <dbReference type="NCBI Taxonomy" id="328185"/>
    <lineage>
        <taxon>Eukaryota</taxon>
        <taxon>Metazoa</taxon>
        <taxon>Ecdysozoa</taxon>
        <taxon>Arthropoda</taxon>
        <taxon>Hexapoda</taxon>
        <taxon>Insecta</taxon>
        <taxon>Pterygota</taxon>
        <taxon>Neoptera</taxon>
        <taxon>Paraneoptera</taxon>
        <taxon>Psocodea</taxon>
        <taxon>Troctomorpha</taxon>
        <taxon>Phthiraptera</taxon>
        <taxon>Amblycera</taxon>
        <taxon>Menoponidae</taxon>
        <taxon>Menopon</taxon>
    </lineage>
</organism>
<dbReference type="GO" id="GO:0005739">
    <property type="term" value="C:mitochondrion"/>
    <property type="evidence" value="ECO:0007669"/>
    <property type="project" value="TreeGrafter"/>
</dbReference>
<dbReference type="GO" id="GO:0008233">
    <property type="term" value="F:peptidase activity"/>
    <property type="evidence" value="ECO:0007669"/>
    <property type="project" value="TreeGrafter"/>
</dbReference>
<keyword evidence="1" id="KW-0812">Transmembrane</keyword>
<sequence length="443" mass="49053">MPDQHRNLLKLGRNFLSFVAGGALGWGSCYFYLNKFGPHKSGGYLIGNFEVSNQLLPKKCVSQAQGNKYDAVFQRCRELVKKFQHETGAPGVVVGVSVDGNVIWEEGFGYSDLEQGAHCHADTAMRIASISKPITMALLAKMWEDGKVDIDKPIHSYVSNFPIKKVDDEVVTITARQLASHTAGIRHYTKKGESQDKDSVSKEFYIKDKYESVENSLELFKNDDLLFKPGTSFVYTTHGYTLLSAVMEGAEKKSFKDMIQDLFKLFGMQNTYLDDVNTIIYNRSSYYSKNKKGRLINAELADTSYKWAGGGIVSTVGDLLKFGNAMLYCYQQTASDKSGYLKQKTVQEMWTPVEHSTMGWEKGAGYGLGWVVVPHRNDIGGLDTQNFYIGHGGGAVGASSILMIVPRPSSERAIPSGISVAVLTNLQDVSCHKLAKKIAQEFS</sequence>
<dbReference type="EMBL" id="JARGDH010000004">
    <property type="protein sequence ID" value="KAL0269714.1"/>
    <property type="molecule type" value="Genomic_DNA"/>
</dbReference>
<dbReference type="SUPFAM" id="SSF56601">
    <property type="entry name" value="beta-lactamase/transpeptidase-like"/>
    <property type="match status" value="1"/>
</dbReference>
<dbReference type="InterPro" id="IPR012338">
    <property type="entry name" value="Beta-lactam/transpept-like"/>
</dbReference>
<dbReference type="GO" id="GO:0006508">
    <property type="term" value="P:proteolysis"/>
    <property type="evidence" value="ECO:0007669"/>
    <property type="project" value="TreeGrafter"/>
</dbReference>
<name>A0AAW2HIF8_9NEOP</name>
<dbReference type="PANTHER" id="PTHR46520:SF1">
    <property type="entry name" value="SERINE BETA-LACTAMASE-LIKE PROTEIN LACTB, MITOCHONDRIAL"/>
    <property type="match status" value="1"/>
</dbReference>
<keyword evidence="1" id="KW-1133">Transmembrane helix</keyword>
<accession>A0AAW2HIF8</accession>
<comment type="caution">
    <text evidence="3">The sequence shown here is derived from an EMBL/GenBank/DDBJ whole genome shotgun (WGS) entry which is preliminary data.</text>
</comment>
<protein>
    <recommendedName>
        <fullName evidence="2">Beta-lactamase-related domain-containing protein</fullName>
    </recommendedName>
</protein>
<dbReference type="AlphaFoldDB" id="A0AAW2HIF8"/>
<evidence type="ECO:0000313" key="3">
    <source>
        <dbReference type="EMBL" id="KAL0269714.1"/>
    </source>
</evidence>
<dbReference type="PROSITE" id="PS51257">
    <property type="entry name" value="PROKAR_LIPOPROTEIN"/>
    <property type="match status" value="1"/>
</dbReference>
<reference evidence="3" key="1">
    <citation type="journal article" date="2024" name="Gigascience">
        <title>Chromosome-level genome of the poultry shaft louse Menopon gallinae provides insight into the host-switching and adaptive evolution of parasitic lice.</title>
        <authorList>
            <person name="Xu Y."/>
            <person name="Ma L."/>
            <person name="Liu S."/>
            <person name="Liang Y."/>
            <person name="Liu Q."/>
            <person name="He Z."/>
            <person name="Tian L."/>
            <person name="Duan Y."/>
            <person name="Cai W."/>
            <person name="Li H."/>
            <person name="Song F."/>
        </authorList>
    </citation>
    <scope>NUCLEOTIDE SEQUENCE</scope>
    <source>
        <strain evidence="3">Cailab_2023a</strain>
    </source>
</reference>
<proteinExistence type="predicted"/>
<keyword evidence="1" id="KW-0472">Membrane</keyword>
<dbReference type="PANTHER" id="PTHR46520">
    <property type="entry name" value="SERINE BETA-LACTAMASE-LIKE PROTEIN LACTB, MITOCHONDRIAL"/>
    <property type="match status" value="1"/>
</dbReference>
<evidence type="ECO:0000259" key="2">
    <source>
        <dbReference type="Pfam" id="PF00144"/>
    </source>
</evidence>
<dbReference type="GO" id="GO:0019216">
    <property type="term" value="P:regulation of lipid metabolic process"/>
    <property type="evidence" value="ECO:0007669"/>
    <property type="project" value="TreeGrafter"/>
</dbReference>
<feature type="transmembrane region" description="Helical" evidence="1">
    <location>
        <begin position="15"/>
        <end position="33"/>
    </location>
</feature>
<dbReference type="InterPro" id="IPR001466">
    <property type="entry name" value="Beta-lactam-related"/>
</dbReference>
<dbReference type="Gene3D" id="3.40.710.10">
    <property type="entry name" value="DD-peptidase/beta-lactamase superfamily"/>
    <property type="match status" value="1"/>
</dbReference>
<dbReference type="Pfam" id="PF00144">
    <property type="entry name" value="Beta-lactamase"/>
    <property type="match status" value="1"/>
</dbReference>
<feature type="domain" description="Beta-lactamase-related" evidence="2">
    <location>
        <begin position="77"/>
        <end position="428"/>
    </location>
</feature>
<gene>
    <name evidence="3" type="ORF">PYX00_007353</name>
</gene>